<reference evidence="7" key="1">
    <citation type="journal article" date="2019" name="Int. J. Syst. Evol. Microbiol.">
        <title>The Global Catalogue of Microorganisms (GCM) 10K type strain sequencing project: providing services to taxonomists for standard genome sequencing and annotation.</title>
        <authorList>
            <consortium name="The Broad Institute Genomics Platform"/>
            <consortium name="The Broad Institute Genome Sequencing Center for Infectious Disease"/>
            <person name="Wu L."/>
            <person name="Ma J."/>
        </authorList>
    </citation>
    <scope>NUCLEOTIDE SEQUENCE [LARGE SCALE GENOMIC DNA]</scope>
    <source>
        <strain evidence="7">JCM 9091</strain>
    </source>
</reference>
<accession>A0ABP6M3T0</accession>
<feature type="compositionally biased region" description="Basic and acidic residues" evidence="4">
    <location>
        <begin position="385"/>
        <end position="395"/>
    </location>
</feature>
<evidence type="ECO:0000256" key="3">
    <source>
        <dbReference type="ARBA" id="ARBA00022827"/>
    </source>
</evidence>
<dbReference type="GO" id="GO:0004497">
    <property type="term" value="F:monooxygenase activity"/>
    <property type="evidence" value="ECO:0007669"/>
    <property type="project" value="UniProtKB-KW"/>
</dbReference>
<evidence type="ECO:0000256" key="4">
    <source>
        <dbReference type="SAM" id="MobiDB-lite"/>
    </source>
</evidence>
<feature type="region of interest" description="Disordered" evidence="4">
    <location>
        <begin position="384"/>
        <end position="413"/>
    </location>
</feature>
<dbReference type="Gene3D" id="3.50.50.60">
    <property type="entry name" value="FAD/NAD(P)-binding domain"/>
    <property type="match status" value="1"/>
</dbReference>
<keyword evidence="7" id="KW-1185">Reference proteome</keyword>
<dbReference type="Proteomes" id="UP001501532">
    <property type="component" value="Unassembled WGS sequence"/>
</dbReference>
<protein>
    <submittedName>
        <fullName evidence="6">FAD-dependent monooxygenase</fullName>
    </submittedName>
</protein>
<evidence type="ECO:0000313" key="6">
    <source>
        <dbReference type="EMBL" id="GAA3075715.1"/>
    </source>
</evidence>
<dbReference type="PROSITE" id="PS51257">
    <property type="entry name" value="PROKAR_LIPOPROTEIN"/>
    <property type="match status" value="1"/>
</dbReference>
<evidence type="ECO:0000256" key="2">
    <source>
        <dbReference type="ARBA" id="ARBA00022630"/>
    </source>
</evidence>
<keyword evidence="2" id="KW-0285">Flavoprotein</keyword>
<organism evidence="6 7">
    <name type="scientific">Streptomyces glomeratus</name>
    <dbReference type="NCBI Taxonomy" id="284452"/>
    <lineage>
        <taxon>Bacteria</taxon>
        <taxon>Bacillati</taxon>
        <taxon>Actinomycetota</taxon>
        <taxon>Actinomycetes</taxon>
        <taxon>Kitasatosporales</taxon>
        <taxon>Streptomycetaceae</taxon>
        <taxon>Streptomyces</taxon>
    </lineage>
</organism>
<gene>
    <name evidence="6" type="ORF">GCM10010448_67470</name>
</gene>
<evidence type="ECO:0000313" key="7">
    <source>
        <dbReference type="Proteomes" id="UP001501532"/>
    </source>
</evidence>
<keyword evidence="3" id="KW-0274">FAD</keyword>
<dbReference type="EMBL" id="BAAAUF010000088">
    <property type="protein sequence ID" value="GAA3075715.1"/>
    <property type="molecule type" value="Genomic_DNA"/>
</dbReference>
<dbReference type="PANTHER" id="PTHR43004:SF19">
    <property type="entry name" value="BINDING MONOOXYGENASE, PUTATIVE (JCVI)-RELATED"/>
    <property type="match status" value="1"/>
</dbReference>
<dbReference type="InterPro" id="IPR036188">
    <property type="entry name" value="FAD/NAD-bd_sf"/>
</dbReference>
<dbReference type="Pfam" id="PF01494">
    <property type="entry name" value="FAD_binding_3"/>
    <property type="match status" value="1"/>
</dbReference>
<dbReference type="PANTHER" id="PTHR43004">
    <property type="entry name" value="TRK SYSTEM POTASSIUM UPTAKE PROTEIN"/>
    <property type="match status" value="1"/>
</dbReference>
<proteinExistence type="predicted"/>
<dbReference type="Gene3D" id="3.30.70.2450">
    <property type="match status" value="1"/>
</dbReference>
<dbReference type="RefSeq" id="WP_234520232.1">
    <property type="nucleotide sequence ID" value="NZ_BAAAUF010000088.1"/>
</dbReference>
<dbReference type="InterPro" id="IPR050641">
    <property type="entry name" value="RIFMO-like"/>
</dbReference>
<name>A0ABP6M3T0_9ACTN</name>
<keyword evidence="6" id="KW-0560">Oxidoreductase</keyword>
<keyword evidence="6" id="KW-0503">Monooxygenase</keyword>
<dbReference type="PRINTS" id="PR00420">
    <property type="entry name" value="RNGMNOXGNASE"/>
</dbReference>
<evidence type="ECO:0000259" key="5">
    <source>
        <dbReference type="Pfam" id="PF01494"/>
    </source>
</evidence>
<feature type="domain" description="FAD-binding" evidence="5">
    <location>
        <begin position="4"/>
        <end position="332"/>
    </location>
</feature>
<evidence type="ECO:0000256" key="1">
    <source>
        <dbReference type="ARBA" id="ARBA00001974"/>
    </source>
</evidence>
<comment type="caution">
    <text evidence="6">The sequence shown here is derived from an EMBL/GenBank/DDBJ whole genome shotgun (WGS) entry which is preliminary data.</text>
</comment>
<comment type="cofactor">
    <cofactor evidence="1">
        <name>FAD</name>
        <dbReference type="ChEBI" id="CHEBI:57692"/>
    </cofactor>
</comment>
<sequence>MKQRTPVLIVGAGPVGLAIGCALWQRGVPARVVEAQKEPHTGSRAVQLHPPTLRVFREVGILEEAERAGLRIRSTSYHLAGGRTLRVALGAENEPLMLPQEDTGRLLEAALERAGGRVERSVRVTDVATTGDVVTVKAEGPQGPEMIEADWLVAADGVRSTVREQLGIDFAGSAVPTDFLLAEGRIDGAFERDAVHYFLGRTGSVVFASMPGGRTRVSGAVPADHPVTPAGVQRLLDERGPGGIAIDDLDMVNRFTSQERIASALRKGRCFLVGDAAHTHSPLGGQGLNLGLQDAHNLAWKLAGVIDGALHPRILDTYEAERRQAAEQIVRTTHQFLKVFMLGPVAARVRNTVWSALETTGVLRRWFVPLLAGWRVHYPDTLSEGPRKGTRETAVRSRGLPSPGRRAPHWVPAPATAGPAGFRLVTLGPADGGTDRGGRALAQGSPVPLAHEHVPRRTPGFLLLRPDGYVAAGGTTPAELADVRRLLARMAPHDPSKTTGRGGA</sequence>
<dbReference type="SUPFAM" id="SSF51905">
    <property type="entry name" value="FAD/NAD(P)-binding domain"/>
    <property type="match status" value="1"/>
</dbReference>
<dbReference type="InterPro" id="IPR002938">
    <property type="entry name" value="FAD-bd"/>
</dbReference>